<keyword evidence="4" id="KW-0175">Coiled coil</keyword>
<comment type="similarity">
    <text evidence="2">Belongs to the methyl-accepting chemotaxis (MCP) protein family.</text>
</comment>
<dbReference type="Pfam" id="PF18575">
    <property type="entry name" value="HAMP_N3"/>
    <property type="match status" value="1"/>
</dbReference>
<sequence length="757" mass="80842">MKFFANLSIARKLLLACLLCSVMTALLGGFSLYRLTHSEHQVQELLGTWMPSVQRLQSMRTALAEYRIYQIQIVHAGNDLALRDDYVARMAKTRGEFNDALAAYRALVTDGEEQKLADDVEANAKRYFDDGPLRTALEAKHYDDAKGILNGELKEARRATATAIGKDIDFNIAAQNALGAASQDNFHRSVVLISGGVLAVLLMTLTGGWLISRVITRPLREAVEAADAVARGDFDIRVRATTRDETGKLLESMLAMTSVLKRFSEAQQEMARQHEIGEIDHRLSADAFPGAYAQIATQLNELVGSHIAVKMRLAEVVSRYAIGDLSVDMDRLPGKKAVLCNTMDEAKHNLVRISDQIKRLTAAAAVGDFSVRGDAEAFQYEFRNMVEDLNRLMESTEAGLNETSRALGAIARGDLTQTVDTNFQGKVGELMRDINTTTEQLTKIIGEIQVASDTVSTAAREIAAGNSDLSSRTEEQAASLEETASSMEELTSTVRQNAENARQANQLAIGASEVAVKGGAIVSEVVGTMASISESSKKIADIIGVIDGIAFQTNILALNAAVEAARAGEQGRGFAVVASEVRSLAQRSASAAKEIKALIGDSAGRVDNGAKLVEQAGRTMDEIVGSVKRVTDIMGEITAASQEQSQGIEQVNQTITQMDEVTQQNAALVEEASASARSLEEQAGGLAASVSRFRLQSADGVAVGGEGDSEVVAEAVPKVKAKVEASARARGARIKPAARATPAAAPAAAADGVWTEF</sequence>
<dbReference type="InterPro" id="IPR051310">
    <property type="entry name" value="MCP_chemotaxis"/>
</dbReference>
<dbReference type="Pfam" id="PF18947">
    <property type="entry name" value="HAMP_2"/>
    <property type="match status" value="1"/>
</dbReference>
<feature type="transmembrane region" description="Helical" evidence="5">
    <location>
        <begin position="190"/>
        <end position="211"/>
    </location>
</feature>
<dbReference type="FunFam" id="1.10.287.950:FF:000002">
    <property type="entry name" value="Methyl-accepting chemotaxis protein"/>
    <property type="match status" value="1"/>
</dbReference>
<evidence type="ECO:0000256" key="1">
    <source>
        <dbReference type="ARBA" id="ARBA00022481"/>
    </source>
</evidence>
<evidence type="ECO:0000256" key="2">
    <source>
        <dbReference type="ARBA" id="ARBA00029447"/>
    </source>
</evidence>
<protein>
    <submittedName>
        <fullName evidence="8">HAMP domain-containing protein</fullName>
    </submittedName>
</protein>
<dbReference type="EMBL" id="JAAVXB010000002">
    <property type="protein sequence ID" value="NKF21720.1"/>
    <property type="molecule type" value="Genomic_DNA"/>
</dbReference>
<dbReference type="GO" id="GO:0007165">
    <property type="term" value="P:signal transduction"/>
    <property type="evidence" value="ECO:0007669"/>
    <property type="project" value="UniProtKB-KW"/>
</dbReference>
<dbReference type="SMART" id="SM00283">
    <property type="entry name" value="MA"/>
    <property type="match status" value="1"/>
</dbReference>
<reference evidence="8" key="1">
    <citation type="submission" date="2020-03" db="EMBL/GenBank/DDBJ databases">
        <title>Solimonas marina sp. nov., isolated from deep seawater of the Pacific Ocean.</title>
        <authorList>
            <person name="Liu X."/>
            <person name="Lai Q."/>
            <person name="Sun F."/>
            <person name="Gai Y."/>
            <person name="Li G."/>
            <person name="Shao Z."/>
        </authorList>
    </citation>
    <scope>NUCLEOTIDE SEQUENCE</scope>
    <source>
        <strain evidence="8">C16B3</strain>
    </source>
</reference>
<evidence type="ECO:0000259" key="6">
    <source>
        <dbReference type="PROSITE" id="PS50111"/>
    </source>
</evidence>
<comment type="caution">
    <text evidence="8">The sequence shown here is derived from an EMBL/GenBank/DDBJ whole genome shotgun (WGS) entry which is preliminary data.</text>
</comment>
<evidence type="ECO:0000259" key="7">
    <source>
        <dbReference type="PROSITE" id="PS50885"/>
    </source>
</evidence>
<dbReference type="PANTHER" id="PTHR43531">
    <property type="entry name" value="PROTEIN ICFG"/>
    <property type="match status" value="1"/>
</dbReference>
<dbReference type="Pfam" id="PF21927">
    <property type="entry name" value="McpB_HAMP_2"/>
    <property type="match status" value="1"/>
</dbReference>
<dbReference type="CDD" id="cd11386">
    <property type="entry name" value="MCP_signal"/>
    <property type="match status" value="1"/>
</dbReference>
<keyword evidence="9" id="KW-1185">Reference proteome</keyword>
<dbReference type="InterPro" id="IPR004089">
    <property type="entry name" value="MCPsignal_dom"/>
</dbReference>
<feature type="domain" description="HAMP" evidence="7">
    <location>
        <begin position="213"/>
        <end position="265"/>
    </location>
</feature>
<keyword evidence="5" id="KW-1133">Transmembrane helix</keyword>
<dbReference type="Pfam" id="PF00672">
    <property type="entry name" value="HAMP"/>
    <property type="match status" value="1"/>
</dbReference>
<dbReference type="Pfam" id="PF00015">
    <property type="entry name" value="MCPsignal"/>
    <property type="match status" value="1"/>
</dbReference>
<evidence type="ECO:0000256" key="3">
    <source>
        <dbReference type="PROSITE-ProRule" id="PRU00284"/>
    </source>
</evidence>
<proteinExistence type="inferred from homology"/>
<dbReference type="AlphaFoldDB" id="A0A969WBA5"/>
<dbReference type="InterPro" id="IPR041395">
    <property type="entry name" value="McpB_HAMP_3rd"/>
</dbReference>
<dbReference type="SUPFAM" id="SSF58104">
    <property type="entry name" value="Methyl-accepting chemotaxis protein (MCP) signaling domain"/>
    <property type="match status" value="1"/>
</dbReference>
<dbReference type="CDD" id="cd06225">
    <property type="entry name" value="HAMP"/>
    <property type="match status" value="1"/>
</dbReference>
<organism evidence="8 9">
    <name type="scientific">Solimonas marina</name>
    <dbReference type="NCBI Taxonomy" id="2714601"/>
    <lineage>
        <taxon>Bacteria</taxon>
        <taxon>Pseudomonadati</taxon>
        <taxon>Pseudomonadota</taxon>
        <taxon>Gammaproteobacteria</taxon>
        <taxon>Nevskiales</taxon>
        <taxon>Nevskiaceae</taxon>
        <taxon>Solimonas</taxon>
    </lineage>
</organism>
<dbReference type="Pfam" id="PF12729">
    <property type="entry name" value="4HB_MCP_1"/>
    <property type="match status" value="1"/>
</dbReference>
<dbReference type="GO" id="GO:0004888">
    <property type="term" value="F:transmembrane signaling receptor activity"/>
    <property type="evidence" value="ECO:0007669"/>
    <property type="project" value="TreeGrafter"/>
</dbReference>
<dbReference type="PANTHER" id="PTHR43531:SF14">
    <property type="entry name" value="METHYL-ACCEPTING CHEMOTAXIS PROTEIN I-RELATED"/>
    <property type="match status" value="1"/>
</dbReference>
<evidence type="ECO:0000313" key="8">
    <source>
        <dbReference type="EMBL" id="NKF21720.1"/>
    </source>
</evidence>
<dbReference type="Proteomes" id="UP000653472">
    <property type="component" value="Unassembled WGS sequence"/>
</dbReference>
<dbReference type="GO" id="GO:0006935">
    <property type="term" value="P:chemotaxis"/>
    <property type="evidence" value="ECO:0007669"/>
    <property type="project" value="UniProtKB-KW"/>
</dbReference>
<gene>
    <name evidence="8" type="ORF">G7Y82_05275</name>
</gene>
<dbReference type="SMART" id="SM00304">
    <property type="entry name" value="HAMP"/>
    <property type="match status" value="2"/>
</dbReference>
<evidence type="ECO:0000256" key="4">
    <source>
        <dbReference type="SAM" id="Coils"/>
    </source>
</evidence>
<keyword evidence="5" id="KW-0812">Transmembrane</keyword>
<accession>A0A969WBA5</accession>
<dbReference type="GO" id="GO:0005886">
    <property type="term" value="C:plasma membrane"/>
    <property type="evidence" value="ECO:0007669"/>
    <property type="project" value="TreeGrafter"/>
</dbReference>
<dbReference type="InterPro" id="IPR054421">
    <property type="entry name" value="McpB_HAMP_2nd"/>
</dbReference>
<name>A0A969WBA5_9GAMM</name>
<feature type="coiled-coil region" evidence="4">
    <location>
        <begin position="343"/>
        <end position="406"/>
    </location>
</feature>
<dbReference type="Gene3D" id="1.10.287.950">
    <property type="entry name" value="Methyl-accepting chemotaxis protein"/>
    <property type="match status" value="1"/>
</dbReference>
<dbReference type="SUPFAM" id="SSF158472">
    <property type="entry name" value="HAMP domain-like"/>
    <property type="match status" value="1"/>
</dbReference>
<dbReference type="PROSITE" id="PS50111">
    <property type="entry name" value="CHEMOTAXIS_TRANSDUC_2"/>
    <property type="match status" value="1"/>
</dbReference>
<evidence type="ECO:0000256" key="5">
    <source>
        <dbReference type="SAM" id="Phobius"/>
    </source>
</evidence>
<dbReference type="InterPro" id="IPR003660">
    <property type="entry name" value="HAMP_dom"/>
</dbReference>
<feature type="domain" description="Methyl-accepting transducer" evidence="6">
    <location>
        <begin position="451"/>
        <end position="680"/>
    </location>
</feature>
<evidence type="ECO:0000313" key="9">
    <source>
        <dbReference type="Proteomes" id="UP000653472"/>
    </source>
</evidence>
<dbReference type="RefSeq" id="WP_168146958.1">
    <property type="nucleotide sequence ID" value="NZ_JAAVXB010000002.1"/>
</dbReference>
<dbReference type="InterPro" id="IPR024478">
    <property type="entry name" value="HlyB_4HB_MCP"/>
</dbReference>
<dbReference type="PROSITE" id="PS50885">
    <property type="entry name" value="HAMP"/>
    <property type="match status" value="2"/>
</dbReference>
<feature type="domain" description="HAMP" evidence="7">
    <location>
        <begin position="394"/>
        <end position="446"/>
    </location>
</feature>
<keyword evidence="5" id="KW-0472">Membrane</keyword>
<keyword evidence="3" id="KW-0807">Transducer</keyword>
<keyword evidence="1" id="KW-0488">Methylation</keyword>
<dbReference type="Gene3D" id="1.20.120.1530">
    <property type="match status" value="2"/>
</dbReference>